<keyword evidence="1" id="KW-0812">Transmembrane</keyword>
<sequence length="67" mass="8017">MEQRNVAYCVLGGTYGILGLILSSFLYARDDSTLLYYWCWLLLCPVMLWLWVVRAWSAFEMFRNIKR</sequence>
<dbReference type="EMBL" id="CP059246">
    <property type="protein sequence ID" value="QLL30861.1"/>
    <property type="molecule type" value="Genomic_DNA"/>
</dbReference>
<dbReference type="AlphaFoldDB" id="A0A7G3ZBH5"/>
<proteinExistence type="predicted"/>
<keyword evidence="1" id="KW-1133">Transmembrane helix</keyword>
<feature type="transmembrane region" description="Helical" evidence="1">
    <location>
        <begin position="7"/>
        <end position="28"/>
    </location>
</feature>
<dbReference type="RefSeq" id="XP_037137536.1">
    <property type="nucleotide sequence ID" value="XM_037281641.1"/>
</dbReference>
<dbReference type="Proteomes" id="UP000515788">
    <property type="component" value="Chromosome 1"/>
</dbReference>
<protein>
    <submittedName>
        <fullName evidence="2">Uncharacterized protein</fullName>
    </submittedName>
</protein>
<accession>A0A7G3ZBH5</accession>
<evidence type="ECO:0000256" key="1">
    <source>
        <dbReference type="SAM" id="Phobius"/>
    </source>
</evidence>
<name>A0A7G3ZBH5_9SACH</name>
<keyword evidence="1" id="KW-0472">Membrane</keyword>
<organism evidence="2 3">
    <name type="scientific">Torulaspora globosa</name>
    <dbReference type="NCBI Taxonomy" id="48254"/>
    <lineage>
        <taxon>Eukaryota</taxon>
        <taxon>Fungi</taxon>
        <taxon>Dikarya</taxon>
        <taxon>Ascomycota</taxon>
        <taxon>Saccharomycotina</taxon>
        <taxon>Saccharomycetes</taxon>
        <taxon>Saccharomycetales</taxon>
        <taxon>Saccharomycetaceae</taxon>
        <taxon>Torulaspora</taxon>
    </lineage>
</organism>
<keyword evidence="3" id="KW-1185">Reference proteome</keyword>
<evidence type="ECO:0000313" key="3">
    <source>
        <dbReference type="Proteomes" id="UP000515788"/>
    </source>
</evidence>
<evidence type="ECO:0000313" key="2">
    <source>
        <dbReference type="EMBL" id="QLL30861.1"/>
    </source>
</evidence>
<dbReference type="GeneID" id="59323958"/>
<gene>
    <name evidence="2" type="ORF">HG536_0A06760</name>
</gene>
<feature type="transmembrane region" description="Helical" evidence="1">
    <location>
        <begin position="34"/>
        <end position="57"/>
    </location>
</feature>
<dbReference type="KEGG" id="tgb:HG536_0A06760"/>
<reference evidence="2 3" key="1">
    <citation type="submission" date="2020-06" db="EMBL/GenBank/DDBJ databases">
        <title>The yeast mating-type switching endonuclease HO is a domesticated member of an unorthodox homing genetic element family.</title>
        <authorList>
            <person name="Coughlan A.Y."/>
            <person name="Lombardi L."/>
            <person name="Braun-Galleani S."/>
            <person name="Martos A.R."/>
            <person name="Galeote V."/>
            <person name="Bigey F."/>
            <person name="Dequin S."/>
            <person name="Byrne K.P."/>
            <person name="Wolfe K.H."/>
        </authorList>
    </citation>
    <scope>NUCLEOTIDE SEQUENCE [LARGE SCALE GENOMIC DNA]</scope>
    <source>
        <strain evidence="2 3">CBS764</strain>
    </source>
</reference>